<evidence type="ECO:0000256" key="1">
    <source>
        <dbReference type="SAM" id="MobiDB-lite"/>
    </source>
</evidence>
<evidence type="ECO:0000313" key="2">
    <source>
        <dbReference type="EMBL" id="CAG6550818.1"/>
    </source>
</evidence>
<dbReference type="EMBL" id="HBUE01243818">
    <property type="protein sequence ID" value="CAG6550818.1"/>
    <property type="molecule type" value="Transcribed_RNA"/>
</dbReference>
<sequence length="119" mass="13123">MSRSRGVLLNRGHRAAVGHSGGEHRHVDVLPRTARRTLHPGAESRLHHVQGQFLRWFEGAANGRQGLSPVSDGHCVGSEAGHLSRLVHVHRVPSHRCGRRHRVGQRSCQVPAEEPGVDR</sequence>
<feature type="region of interest" description="Disordered" evidence="1">
    <location>
        <begin position="97"/>
        <end position="119"/>
    </location>
</feature>
<dbReference type="EMBL" id="HBUE01350917">
    <property type="protein sequence ID" value="CAG6603112.1"/>
    <property type="molecule type" value="Transcribed_RNA"/>
</dbReference>
<accession>A0A8D8IE05</accession>
<organism evidence="2">
    <name type="scientific">Culex pipiens</name>
    <name type="common">House mosquito</name>
    <dbReference type="NCBI Taxonomy" id="7175"/>
    <lineage>
        <taxon>Eukaryota</taxon>
        <taxon>Metazoa</taxon>
        <taxon>Ecdysozoa</taxon>
        <taxon>Arthropoda</taxon>
        <taxon>Hexapoda</taxon>
        <taxon>Insecta</taxon>
        <taxon>Pterygota</taxon>
        <taxon>Neoptera</taxon>
        <taxon>Endopterygota</taxon>
        <taxon>Diptera</taxon>
        <taxon>Nematocera</taxon>
        <taxon>Culicoidea</taxon>
        <taxon>Culicidae</taxon>
        <taxon>Culicinae</taxon>
        <taxon>Culicini</taxon>
        <taxon>Culex</taxon>
        <taxon>Culex</taxon>
    </lineage>
</organism>
<name>A0A8D8IE05_CULPI</name>
<dbReference type="AlphaFoldDB" id="A0A8D8IE05"/>
<reference evidence="2" key="1">
    <citation type="submission" date="2021-05" db="EMBL/GenBank/DDBJ databases">
        <authorList>
            <person name="Alioto T."/>
            <person name="Alioto T."/>
            <person name="Gomez Garrido J."/>
        </authorList>
    </citation>
    <scope>NUCLEOTIDE SEQUENCE</scope>
</reference>
<proteinExistence type="predicted"/>
<protein>
    <submittedName>
        <fullName evidence="2">(northern house mosquito) hypothetical protein</fullName>
    </submittedName>
</protein>